<evidence type="ECO:0000313" key="3">
    <source>
        <dbReference type="Proteomes" id="UP000724657"/>
    </source>
</evidence>
<gene>
    <name evidence="2" type="ORF">IAA47_03000</name>
</gene>
<evidence type="ECO:0000313" key="2">
    <source>
        <dbReference type="EMBL" id="MBU3841942.1"/>
    </source>
</evidence>
<dbReference type="EMBL" id="JAHLFN010000024">
    <property type="protein sequence ID" value="MBU3841942.1"/>
    <property type="molecule type" value="Genomic_DNA"/>
</dbReference>
<dbReference type="Proteomes" id="UP000724657">
    <property type="component" value="Unassembled WGS sequence"/>
</dbReference>
<evidence type="ECO:0000256" key="1">
    <source>
        <dbReference type="SAM" id="Phobius"/>
    </source>
</evidence>
<organism evidence="2 3">
    <name type="scientific">Candidatus Fusobacterium pullicola</name>
    <dbReference type="NCBI Taxonomy" id="2838601"/>
    <lineage>
        <taxon>Bacteria</taxon>
        <taxon>Fusobacteriati</taxon>
        <taxon>Fusobacteriota</taxon>
        <taxon>Fusobacteriia</taxon>
        <taxon>Fusobacteriales</taxon>
        <taxon>Fusobacteriaceae</taxon>
        <taxon>Fusobacterium</taxon>
    </lineage>
</organism>
<feature type="transmembrane region" description="Helical" evidence="1">
    <location>
        <begin position="56"/>
        <end position="76"/>
    </location>
</feature>
<keyword evidence="1" id="KW-0472">Membrane</keyword>
<comment type="caution">
    <text evidence="2">The sequence shown here is derived from an EMBL/GenBank/DDBJ whole genome shotgun (WGS) entry which is preliminary data.</text>
</comment>
<keyword evidence="1" id="KW-1133">Transmembrane helix</keyword>
<dbReference type="AlphaFoldDB" id="A0A9E2KY48"/>
<accession>A0A9E2KY48</accession>
<reference evidence="2" key="1">
    <citation type="journal article" date="2021" name="PeerJ">
        <title>Extensive microbial diversity within the chicken gut microbiome revealed by metagenomics and culture.</title>
        <authorList>
            <person name="Gilroy R."/>
            <person name="Ravi A."/>
            <person name="Getino M."/>
            <person name="Pursley I."/>
            <person name="Horton D.L."/>
            <person name="Alikhan N.F."/>
            <person name="Baker D."/>
            <person name="Gharbi K."/>
            <person name="Hall N."/>
            <person name="Watson M."/>
            <person name="Adriaenssens E.M."/>
            <person name="Foster-Nyarko E."/>
            <person name="Jarju S."/>
            <person name="Secka A."/>
            <person name="Antonio M."/>
            <person name="Oren A."/>
            <person name="Chaudhuri R.R."/>
            <person name="La Ragione R."/>
            <person name="Hildebrand F."/>
            <person name="Pallen M.J."/>
        </authorList>
    </citation>
    <scope>NUCLEOTIDE SEQUENCE</scope>
    <source>
        <strain evidence="2">A6-441</strain>
    </source>
</reference>
<keyword evidence="1" id="KW-0812">Transmembrane</keyword>
<sequence>MLLLKLVLFVGMFVGITYGIEFVMPPFGQLYYTNPLDILLSLSQTFSYRVGVSKDLSLALTILIIGLVPLICVIALGKNLKKKRKQCKYKF</sequence>
<proteinExistence type="predicted"/>
<protein>
    <submittedName>
        <fullName evidence="2">Uncharacterized protein</fullName>
    </submittedName>
</protein>
<reference evidence="2" key="2">
    <citation type="submission" date="2021-04" db="EMBL/GenBank/DDBJ databases">
        <authorList>
            <person name="Gilroy R."/>
        </authorList>
    </citation>
    <scope>NUCLEOTIDE SEQUENCE</scope>
    <source>
        <strain evidence="2">A6-441</strain>
    </source>
</reference>
<name>A0A9E2KY48_9FUSO</name>